<evidence type="ECO:0000256" key="3">
    <source>
        <dbReference type="ARBA" id="ARBA00022475"/>
    </source>
</evidence>
<feature type="transmembrane region" description="Helical" evidence="7">
    <location>
        <begin position="101"/>
        <end position="122"/>
    </location>
</feature>
<dbReference type="AlphaFoldDB" id="A0A806K0I0"/>
<evidence type="ECO:0000256" key="5">
    <source>
        <dbReference type="ARBA" id="ARBA00022989"/>
    </source>
</evidence>
<dbReference type="GO" id="GO:0005886">
    <property type="term" value="C:plasma membrane"/>
    <property type="evidence" value="ECO:0007669"/>
    <property type="project" value="UniProtKB-SubCell"/>
</dbReference>
<dbReference type="CDD" id="cd06261">
    <property type="entry name" value="TM_PBP2"/>
    <property type="match status" value="1"/>
</dbReference>
<evidence type="ECO:0000256" key="4">
    <source>
        <dbReference type="ARBA" id="ARBA00022692"/>
    </source>
</evidence>
<name>A0A806K0I0_9BACT</name>
<feature type="transmembrane region" description="Helical" evidence="7">
    <location>
        <begin position="207"/>
        <end position="226"/>
    </location>
</feature>
<dbReference type="PROSITE" id="PS50928">
    <property type="entry name" value="ABC_TM1"/>
    <property type="match status" value="1"/>
</dbReference>
<comment type="subcellular location">
    <subcellularLocation>
        <location evidence="1 7">Cell membrane</location>
        <topology evidence="1 7">Multi-pass membrane protein</topology>
    </subcellularLocation>
</comment>
<dbReference type="PANTHER" id="PTHR30043">
    <property type="entry name" value="PHOSPHONATES TRANSPORT SYSTEM PERMEASE PROTEIN"/>
    <property type="match status" value="1"/>
</dbReference>
<evidence type="ECO:0000259" key="8">
    <source>
        <dbReference type="PROSITE" id="PS50928"/>
    </source>
</evidence>
<feature type="transmembrane region" description="Helical" evidence="7">
    <location>
        <begin position="232"/>
        <end position="252"/>
    </location>
</feature>
<evidence type="ECO:0000256" key="6">
    <source>
        <dbReference type="ARBA" id="ARBA00023136"/>
    </source>
</evidence>
<reference evidence="9" key="1">
    <citation type="submission" date="2012-03" db="EMBL/GenBank/DDBJ databases">
        <title>Functional metagenomics reveals considerable lignocellulase gene clusters in the gut microbiome of a wood-feeding higher termite.</title>
        <authorList>
            <person name="Liu N."/>
        </authorList>
    </citation>
    <scope>NUCLEOTIDE SEQUENCE</scope>
</reference>
<accession>A0A806K0I0</accession>
<keyword evidence="3" id="KW-1003">Cell membrane</keyword>
<comment type="similarity">
    <text evidence="7">Belongs to the binding-protein-dependent transport system permease family.</text>
</comment>
<evidence type="ECO:0000256" key="7">
    <source>
        <dbReference type="RuleBase" id="RU363032"/>
    </source>
</evidence>
<dbReference type="EMBL" id="JQ844223">
    <property type="protein sequence ID" value="AGS53176.1"/>
    <property type="molecule type" value="Genomic_DNA"/>
</dbReference>
<keyword evidence="4 7" id="KW-0812">Transmembrane</keyword>
<feature type="transmembrane region" description="Helical" evidence="7">
    <location>
        <begin position="264"/>
        <end position="283"/>
    </location>
</feature>
<proteinExistence type="inferred from homology"/>
<protein>
    <submittedName>
        <fullName evidence="9">Phosphonate ABC transporter permease protein phnE1 (TC 3.A.1.9.1)</fullName>
    </submittedName>
</protein>
<dbReference type="Gene3D" id="1.10.3720.10">
    <property type="entry name" value="MetI-like"/>
    <property type="match status" value="1"/>
</dbReference>
<organism evidence="9">
    <name type="scientific">uncultured bacterium contig00060</name>
    <dbReference type="NCBI Taxonomy" id="1181543"/>
    <lineage>
        <taxon>Bacteria</taxon>
        <taxon>environmental samples</taxon>
    </lineage>
</organism>
<feature type="transmembrane region" description="Helical" evidence="7">
    <location>
        <begin position="41"/>
        <end position="63"/>
    </location>
</feature>
<dbReference type="InterPro" id="IPR035906">
    <property type="entry name" value="MetI-like_sf"/>
</dbReference>
<dbReference type="Pfam" id="PF00528">
    <property type="entry name" value="BPD_transp_1"/>
    <property type="match status" value="1"/>
</dbReference>
<dbReference type="InterPro" id="IPR000515">
    <property type="entry name" value="MetI-like"/>
</dbReference>
<sequence>MNYDLLMPKTNLQPDGVIVIENPWVEEKQQKIPVGDFKRDLPIYLFLGIFFALSAASLMILQLDWGKVVERLPRLGSVLLQMIQFSTERLSMTMLTLTETITVSLLALIYGMVFGLVLGALAARNITPWQPLSVFLKSFFAFIRAVPTPVWVLLVLASMGFGMASGIMGLGFHVMAFFGRVFAQVFEEVPEETIEALRATGANRVQVFFGAILPSSLSGIIAWTALRFETNYGEASILGMVGAGGVGYTILVAMSSHKLGRAGLAVLIVFIFALGIELLTTYIKRKVKV</sequence>
<keyword evidence="5 7" id="KW-1133">Transmembrane helix</keyword>
<dbReference type="SUPFAM" id="SSF161098">
    <property type="entry name" value="MetI-like"/>
    <property type="match status" value="1"/>
</dbReference>
<dbReference type="GO" id="GO:0055085">
    <property type="term" value="P:transmembrane transport"/>
    <property type="evidence" value="ECO:0007669"/>
    <property type="project" value="InterPro"/>
</dbReference>
<keyword evidence="2 7" id="KW-0813">Transport</keyword>
<evidence type="ECO:0000256" key="2">
    <source>
        <dbReference type="ARBA" id="ARBA00022448"/>
    </source>
</evidence>
<dbReference type="PANTHER" id="PTHR30043:SF1">
    <property type="entry name" value="ABC TRANSPORT SYSTEM PERMEASE PROTEIN P69"/>
    <property type="match status" value="1"/>
</dbReference>
<keyword evidence="6 7" id="KW-0472">Membrane</keyword>
<evidence type="ECO:0000313" key="9">
    <source>
        <dbReference type="EMBL" id="AGS53176.1"/>
    </source>
</evidence>
<evidence type="ECO:0000256" key="1">
    <source>
        <dbReference type="ARBA" id="ARBA00004651"/>
    </source>
</evidence>
<feature type="domain" description="ABC transmembrane type-1" evidence="8">
    <location>
        <begin position="97"/>
        <end position="280"/>
    </location>
</feature>